<dbReference type="PIRSF" id="PIRSF030837">
    <property type="entry name" value="TerW"/>
    <property type="match status" value="1"/>
</dbReference>
<dbReference type="AlphaFoldDB" id="A0A0T9MTS6"/>
<evidence type="ECO:0000313" key="2">
    <source>
        <dbReference type="EMBL" id="CNG47080.1"/>
    </source>
</evidence>
<evidence type="ECO:0000313" key="3">
    <source>
        <dbReference type="Proteomes" id="UP000038750"/>
    </source>
</evidence>
<feature type="domain" description="Ribbon-helix-helix protein CopG" evidence="1">
    <location>
        <begin position="108"/>
        <end position="144"/>
    </location>
</feature>
<sequence>MQLNTRQARIFTLANLLGSGKPVAAHDIINCLECSEPTLTRALKELRDSYSAEIKYSKANHTYQLVIPGLLDKKTLRRMNEALALNSELKTSKSSGKVVLDKDKKTAVSLSLRMRILRKIDKLAELSGLSRSEAVEQLAEKFVDDLLRELVDKKRK</sequence>
<dbReference type="GO" id="GO:0006355">
    <property type="term" value="P:regulation of DNA-templated transcription"/>
    <property type="evidence" value="ECO:0007669"/>
    <property type="project" value="InterPro"/>
</dbReference>
<name>A0A0T9MTS6_YERIN</name>
<evidence type="ECO:0000259" key="1">
    <source>
        <dbReference type="Pfam" id="PF01402"/>
    </source>
</evidence>
<organism evidence="2 3">
    <name type="scientific">Yersinia intermedia</name>
    <dbReference type="NCBI Taxonomy" id="631"/>
    <lineage>
        <taxon>Bacteria</taxon>
        <taxon>Pseudomonadati</taxon>
        <taxon>Pseudomonadota</taxon>
        <taxon>Gammaproteobacteria</taxon>
        <taxon>Enterobacterales</taxon>
        <taxon>Yersiniaceae</taxon>
        <taxon>Yersinia</taxon>
    </lineage>
</organism>
<dbReference type="RefSeq" id="WP_050074403.1">
    <property type="nucleotide sequence ID" value="NZ_CPZJ01000019.1"/>
</dbReference>
<proteinExistence type="predicted"/>
<protein>
    <recommendedName>
        <fullName evidence="1">Ribbon-helix-helix protein CopG domain-containing protein</fullName>
    </recommendedName>
</protein>
<dbReference type="EMBL" id="CPZJ01000019">
    <property type="protein sequence ID" value="CNG47080.1"/>
    <property type="molecule type" value="Genomic_DNA"/>
</dbReference>
<gene>
    <name evidence="2" type="ORF">ERS008530_03836</name>
</gene>
<dbReference type="Pfam" id="PF01402">
    <property type="entry name" value="RHH_1"/>
    <property type="match status" value="1"/>
</dbReference>
<reference evidence="2 3" key="1">
    <citation type="submission" date="2015-03" db="EMBL/GenBank/DDBJ databases">
        <authorList>
            <person name="Murphy D."/>
        </authorList>
    </citation>
    <scope>NUCLEOTIDE SEQUENCE [LARGE SCALE GENOMIC DNA]</scope>
    <source>
        <strain evidence="2 3">BR165/97</strain>
    </source>
</reference>
<accession>A0A0T9MTS6</accession>
<dbReference type="InterPro" id="IPR011233">
    <property type="entry name" value="TerW"/>
</dbReference>
<dbReference type="Proteomes" id="UP000038750">
    <property type="component" value="Unassembled WGS sequence"/>
</dbReference>
<dbReference type="InterPro" id="IPR002145">
    <property type="entry name" value="CopG"/>
</dbReference>
<dbReference type="OrthoDB" id="6447072at2"/>